<dbReference type="InterPro" id="IPR036322">
    <property type="entry name" value="WD40_repeat_dom_sf"/>
</dbReference>
<feature type="repeat" description="WD" evidence="5">
    <location>
        <begin position="114"/>
        <end position="147"/>
    </location>
</feature>
<dbReference type="SMART" id="SM00320">
    <property type="entry name" value="WD40"/>
    <property type="match status" value="5"/>
</dbReference>
<dbReference type="InterPro" id="IPR001680">
    <property type="entry name" value="WD40_rpt"/>
</dbReference>
<organism evidence="6 7">
    <name type="scientific">Wickerhamomyces mucosus</name>
    <dbReference type="NCBI Taxonomy" id="1378264"/>
    <lineage>
        <taxon>Eukaryota</taxon>
        <taxon>Fungi</taxon>
        <taxon>Dikarya</taxon>
        <taxon>Ascomycota</taxon>
        <taxon>Saccharomycotina</taxon>
        <taxon>Saccharomycetes</taxon>
        <taxon>Phaffomycetales</taxon>
        <taxon>Wickerhamomycetaceae</taxon>
        <taxon>Wickerhamomyces</taxon>
    </lineage>
</organism>
<feature type="repeat" description="WD" evidence="5">
    <location>
        <begin position="269"/>
        <end position="303"/>
    </location>
</feature>
<keyword evidence="4" id="KW-0234">DNA repair</keyword>
<evidence type="ECO:0000313" key="7">
    <source>
        <dbReference type="Proteomes" id="UP000769528"/>
    </source>
</evidence>
<dbReference type="PANTHER" id="PTHR46202">
    <property type="entry name" value="DNA EXCISION REPAIR PROTEIN ERCC-8"/>
    <property type="match status" value="1"/>
</dbReference>
<keyword evidence="7" id="KW-1185">Reference proteome</keyword>
<sequence length="415" mass="47180">MESTLLLDRLIGRISTKFTEQLITESLYYNLDFLRVPKFPIYRNSSINTIDFDRSEGKFLLSGSTDSSIHIFQVDLAPDEALYYDEIEDEDDEEIKTHRYKTKALGDLNKRNHDDAHNFGVTCTKWWPFDTGMFLSSSYDGNLKIWDSATLSQAFQFELDMKINNFDISKNINSSLICVATESSHARILDIRTTSAAHTLTGHHGSLLSCKWNPRDPYVLATGSSEGEIKLWDIRMTRSCTNDLDLYKTDVQSEVPLKRKFVGAAQDIVKAHSNNVNGLEFLENGQTLVSTGTDDKIRVWNLDQSINTLLNFGPFVKNKKTIHKSMIVTPIEEMEVQYLLYPSDNGEIIMYRMSDGKLVTRLRKVNVNETLKSQNTCLTYCGFNSAVYLSGTSDGRINAWGNKRNSLIDVNDSDF</sequence>
<dbReference type="GO" id="GO:0006283">
    <property type="term" value="P:transcription-coupled nucleotide-excision repair"/>
    <property type="evidence" value="ECO:0007669"/>
    <property type="project" value="InterPro"/>
</dbReference>
<dbReference type="PROSITE" id="PS00678">
    <property type="entry name" value="WD_REPEATS_1"/>
    <property type="match status" value="1"/>
</dbReference>
<evidence type="ECO:0000313" key="6">
    <source>
        <dbReference type="EMBL" id="KAH3679452.1"/>
    </source>
</evidence>
<dbReference type="InterPro" id="IPR019775">
    <property type="entry name" value="WD40_repeat_CS"/>
</dbReference>
<dbReference type="OrthoDB" id="361494at2759"/>
<dbReference type="AlphaFoldDB" id="A0A9P8PXL1"/>
<dbReference type="InterPro" id="IPR020472">
    <property type="entry name" value="WD40_PAC1"/>
</dbReference>
<proteinExistence type="predicted"/>
<evidence type="ECO:0000256" key="2">
    <source>
        <dbReference type="ARBA" id="ARBA00022737"/>
    </source>
</evidence>
<evidence type="ECO:0000256" key="3">
    <source>
        <dbReference type="ARBA" id="ARBA00022763"/>
    </source>
</evidence>
<keyword evidence="2" id="KW-0677">Repeat</keyword>
<evidence type="ECO:0008006" key="8">
    <source>
        <dbReference type="Google" id="ProtNLM"/>
    </source>
</evidence>
<accession>A0A9P8PXL1</accession>
<dbReference type="Pfam" id="PF00400">
    <property type="entry name" value="WD40"/>
    <property type="match status" value="3"/>
</dbReference>
<name>A0A9P8PXL1_9ASCO</name>
<dbReference type="PRINTS" id="PR00320">
    <property type="entry name" value="GPROTEINBRPT"/>
</dbReference>
<evidence type="ECO:0000256" key="4">
    <source>
        <dbReference type="ARBA" id="ARBA00023204"/>
    </source>
</evidence>
<evidence type="ECO:0000256" key="5">
    <source>
        <dbReference type="PROSITE-ProRule" id="PRU00221"/>
    </source>
</evidence>
<dbReference type="InterPro" id="IPR042238">
    <property type="entry name" value="Rad28/ERCC8/Ckn1/ATCSA-1"/>
</dbReference>
<dbReference type="InterPro" id="IPR015943">
    <property type="entry name" value="WD40/YVTN_repeat-like_dom_sf"/>
</dbReference>
<dbReference type="GO" id="GO:0000109">
    <property type="term" value="C:nucleotide-excision repair complex"/>
    <property type="evidence" value="ECO:0007669"/>
    <property type="project" value="TreeGrafter"/>
</dbReference>
<keyword evidence="3" id="KW-0227">DNA damage</keyword>
<dbReference type="GO" id="GO:0031464">
    <property type="term" value="C:Cul4A-RING E3 ubiquitin ligase complex"/>
    <property type="evidence" value="ECO:0007669"/>
    <property type="project" value="TreeGrafter"/>
</dbReference>
<keyword evidence="1 5" id="KW-0853">WD repeat</keyword>
<dbReference type="PROSITE" id="PS50294">
    <property type="entry name" value="WD_REPEATS_REGION"/>
    <property type="match status" value="2"/>
</dbReference>
<dbReference type="SUPFAM" id="SSF50978">
    <property type="entry name" value="WD40 repeat-like"/>
    <property type="match status" value="1"/>
</dbReference>
<feature type="repeat" description="WD" evidence="5">
    <location>
        <begin position="200"/>
        <end position="235"/>
    </location>
</feature>
<reference evidence="6" key="2">
    <citation type="submission" date="2021-01" db="EMBL/GenBank/DDBJ databases">
        <authorList>
            <person name="Schikora-Tamarit M.A."/>
        </authorList>
    </citation>
    <scope>NUCLEOTIDE SEQUENCE</scope>
    <source>
        <strain evidence="6">CBS6341</strain>
    </source>
</reference>
<gene>
    <name evidence="6" type="ORF">WICMUC_000997</name>
</gene>
<comment type="caution">
    <text evidence="6">The sequence shown here is derived from an EMBL/GenBank/DDBJ whole genome shotgun (WGS) entry which is preliminary data.</text>
</comment>
<dbReference type="GO" id="GO:0000209">
    <property type="term" value="P:protein polyubiquitination"/>
    <property type="evidence" value="ECO:0007669"/>
    <property type="project" value="TreeGrafter"/>
</dbReference>
<dbReference type="PANTHER" id="PTHR46202:SF1">
    <property type="entry name" value="DNA EXCISION REPAIR PROTEIN ERCC-8"/>
    <property type="match status" value="1"/>
</dbReference>
<protein>
    <recommendedName>
        <fullName evidence="8">Anaphase-promoting complex subunit 4 WD40 domain-containing protein</fullName>
    </recommendedName>
</protein>
<evidence type="ECO:0000256" key="1">
    <source>
        <dbReference type="ARBA" id="ARBA00022574"/>
    </source>
</evidence>
<dbReference type="Gene3D" id="2.130.10.10">
    <property type="entry name" value="YVTN repeat-like/Quinoprotein amine dehydrogenase"/>
    <property type="match status" value="1"/>
</dbReference>
<dbReference type="Proteomes" id="UP000769528">
    <property type="component" value="Unassembled WGS sequence"/>
</dbReference>
<dbReference type="PROSITE" id="PS50082">
    <property type="entry name" value="WD_REPEATS_2"/>
    <property type="match status" value="3"/>
</dbReference>
<reference evidence="6" key="1">
    <citation type="journal article" date="2021" name="Open Biol.">
        <title>Shared evolutionary footprints suggest mitochondrial oxidative damage underlies multiple complex I losses in fungi.</title>
        <authorList>
            <person name="Schikora-Tamarit M.A."/>
            <person name="Marcet-Houben M."/>
            <person name="Nosek J."/>
            <person name="Gabaldon T."/>
        </authorList>
    </citation>
    <scope>NUCLEOTIDE SEQUENCE</scope>
    <source>
        <strain evidence="6">CBS6341</strain>
    </source>
</reference>
<dbReference type="GO" id="GO:0043161">
    <property type="term" value="P:proteasome-mediated ubiquitin-dependent protein catabolic process"/>
    <property type="evidence" value="ECO:0007669"/>
    <property type="project" value="TreeGrafter"/>
</dbReference>
<dbReference type="EMBL" id="JAEUBF010000310">
    <property type="protein sequence ID" value="KAH3679452.1"/>
    <property type="molecule type" value="Genomic_DNA"/>
</dbReference>